<feature type="transmembrane region" description="Helical" evidence="5">
    <location>
        <begin position="144"/>
        <end position="164"/>
    </location>
</feature>
<dbReference type="InterPro" id="IPR020846">
    <property type="entry name" value="MFS_dom"/>
</dbReference>
<dbReference type="EMBL" id="FNSL01000001">
    <property type="protein sequence ID" value="SEB65492.1"/>
    <property type="molecule type" value="Genomic_DNA"/>
</dbReference>
<evidence type="ECO:0000256" key="5">
    <source>
        <dbReference type="SAM" id="Phobius"/>
    </source>
</evidence>
<dbReference type="PANTHER" id="PTHR23508:SF10">
    <property type="entry name" value="CARBOXYLIC ACID TRANSPORTER PROTEIN HOMOLOG"/>
    <property type="match status" value="1"/>
</dbReference>
<dbReference type="InterPro" id="IPR011701">
    <property type="entry name" value="MFS"/>
</dbReference>
<feature type="transmembrane region" description="Helical" evidence="5">
    <location>
        <begin position="395"/>
        <end position="416"/>
    </location>
</feature>
<comment type="subcellular location">
    <subcellularLocation>
        <location evidence="1">Membrane</location>
        <topology evidence="1">Multi-pass membrane protein</topology>
    </subcellularLocation>
</comment>
<evidence type="ECO:0000313" key="8">
    <source>
        <dbReference type="Proteomes" id="UP000199064"/>
    </source>
</evidence>
<dbReference type="Pfam" id="PF07690">
    <property type="entry name" value="MFS_1"/>
    <property type="match status" value="1"/>
</dbReference>
<evidence type="ECO:0000259" key="6">
    <source>
        <dbReference type="PROSITE" id="PS50850"/>
    </source>
</evidence>
<accession>A0A1H4L5Q2</accession>
<dbReference type="CDD" id="cd17316">
    <property type="entry name" value="MFS_SV2_like"/>
    <property type="match status" value="1"/>
</dbReference>
<gene>
    <name evidence="7" type="ORF">SAMN05216452_2634</name>
</gene>
<keyword evidence="3 5" id="KW-1133">Transmembrane helix</keyword>
<feature type="transmembrane region" description="Helical" evidence="5">
    <location>
        <begin position="248"/>
        <end position="270"/>
    </location>
</feature>
<proteinExistence type="predicted"/>
<dbReference type="PROSITE" id="PS50850">
    <property type="entry name" value="MFS"/>
    <property type="match status" value="1"/>
</dbReference>
<feature type="transmembrane region" description="Helical" evidence="5">
    <location>
        <begin position="369"/>
        <end position="389"/>
    </location>
</feature>
<feature type="transmembrane region" description="Helical" evidence="5">
    <location>
        <begin position="282"/>
        <end position="303"/>
    </location>
</feature>
<dbReference type="InterPro" id="IPR036259">
    <property type="entry name" value="MFS_trans_sf"/>
</dbReference>
<evidence type="ECO:0000256" key="2">
    <source>
        <dbReference type="ARBA" id="ARBA00022692"/>
    </source>
</evidence>
<feature type="transmembrane region" description="Helical" evidence="5">
    <location>
        <begin position="176"/>
        <end position="198"/>
    </location>
</feature>
<dbReference type="Proteomes" id="UP000199064">
    <property type="component" value="Unassembled WGS sequence"/>
</dbReference>
<organism evidence="7 8">
    <name type="scientific">Nitratireductor aquibiodomus</name>
    <dbReference type="NCBI Taxonomy" id="204799"/>
    <lineage>
        <taxon>Bacteria</taxon>
        <taxon>Pseudomonadati</taxon>
        <taxon>Pseudomonadota</taxon>
        <taxon>Alphaproteobacteria</taxon>
        <taxon>Hyphomicrobiales</taxon>
        <taxon>Phyllobacteriaceae</taxon>
        <taxon>Nitratireductor</taxon>
    </lineage>
</organism>
<dbReference type="PANTHER" id="PTHR23508">
    <property type="entry name" value="CARBOXYLIC ACID TRANSPORTER PROTEIN HOMOLOG"/>
    <property type="match status" value="1"/>
</dbReference>
<dbReference type="GO" id="GO:0046943">
    <property type="term" value="F:carboxylic acid transmembrane transporter activity"/>
    <property type="evidence" value="ECO:0007669"/>
    <property type="project" value="TreeGrafter"/>
</dbReference>
<dbReference type="AlphaFoldDB" id="A0A1H4L5Q2"/>
<reference evidence="8" key="1">
    <citation type="submission" date="2016-10" db="EMBL/GenBank/DDBJ databases">
        <authorList>
            <person name="Varghese N."/>
            <person name="Submissions S."/>
        </authorList>
    </citation>
    <scope>NUCLEOTIDE SEQUENCE [LARGE SCALE GENOMIC DNA]</scope>
    <source>
        <strain evidence="8">ES.061</strain>
    </source>
</reference>
<feature type="transmembrane region" description="Helical" evidence="5">
    <location>
        <begin position="334"/>
        <end position="357"/>
    </location>
</feature>
<feature type="transmembrane region" description="Helical" evidence="5">
    <location>
        <begin position="88"/>
        <end position="109"/>
    </location>
</feature>
<evidence type="ECO:0000256" key="4">
    <source>
        <dbReference type="ARBA" id="ARBA00023136"/>
    </source>
</evidence>
<dbReference type="SUPFAM" id="SSF103473">
    <property type="entry name" value="MFS general substrate transporter"/>
    <property type="match status" value="1"/>
</dbReference>
<evidence type="ECO:0000256" key="1">
    <source>
        <dbReference type="ARBA" id="ARBA00004141"/>
    </source>
</evidence>
<feature type="transmembrane region" description="Helical" evidence="5">
    <location>
        <begin position="56"/>
        <end position="76"/>
    </location>
</feature>
<dbReference type="Pfam" id="PF00083">
    <property type="entry name" value="Sugar_tr"/>
    <property type="match status" value="1"/>
</dbReference>
<keyword evidence="8" id="KW-1185">Reference proteome</keyword>
<dbReference type="GO" id="GO:0005886">
    <property type="term" value="C:plasma membrane"/>
    <property type="evidence" value="ECO:0007669"/>
    <property type="project" value="TreeGrafter"/>
</dbReference>
<evidence type="ECO:0000313" key="7">
    <source>
        <dbReference type="EMBL" id="SEB65492.1"/>
    </source>
</evidence>
<evidence type="ECO:0000256" key="3">
    <source>
        <dbReference type="ARBA" id="ARBA00022989"/>
    </source>
</evidence>
<protein>
    <submittedName>
        <fullName evidence="7">MFS transporter, putative metabolite:H+ symporter</fullName>
    </submittedName>
</protein>
<sequence length="429" mass="44902">MTDSSKLEPQKLQPIHLASVGVCALGLWFDLAEFALGNILSAIFSAPPHTVAAHELSRLLSAVYLGAIAGAFIAGWAGDRFGRRPTIVVLMIWIAFTSVLAAASPNIAFLTVVRALSGLALGAYPPLMAAYLTDILPPARRGAMMMITVALGATGPLVLTFMVRSLTPVAPLGLEGWRWAFVLCGVLAILGAAMFVRLPETGAWLASRVQDKDGVRPNGGGDAAKVDSNPLGPAQAGGAGFLDSRIRFLLFLYFLTPWSTIGFPLLSGAVLIKKGVSLSESLLYVGVSSIGPVVGAMLAGLVVDHVERRTVLACTGLAMGLLGVLFGLAQEATWLMATGFLVNLSIAIFLPVLVVYAAETVPAAKRARATAWSWGVRGFGATLVPLFMVPLLHSYGVMALFTVMAATLVVFVAFLLRYGPAGAAGRAVD</sequence>
<keyword evidence="2 5" id="KW-0812">Transmembrane</keyword>
<dbReference type="InterPro" id="IPR005828">
    <property type="entry name" value="MFS_sugar_transport-like"/>
</dbReference>
<feature type="transmembrane region" description="Helical" evidence="5">
    <location>
        <begin position="310"/>
        <end position="328"/>
    </location>
</feature>
<name>A0A1H4L5Q2_9HYPH</name>
<feature type="domain" description="Major facilitator superfamily (MFS) profile" evidence="6">
    <location>
        <begin position="14"/>
        <end position="423"/>
    </location>
</feature>
<keyword evidence="4 5" id="KW-0472">Membrane</keyword>
<feature type="transmembrane region" description="Helical" evidence="5">
    <location>
        <begin position="20"/>
        <end position="44"/>
    </location>
</feature>
<dbReference type="Gene3D" id="1.20.1250.20">
    <property type="entry name" value="MFS general substrate transporter like domains"/>
    <property type="match status" value="2"/>
</dbReference>